<dbReference type="InterPro" id="IPR010480">
    <property type="entry name" value="Pepsin-I3"/>
</dbReference>
<keyword evidence="6" id="KW-0175">Coiled coil</keyword>
<evidence type="ECO:0000313" key="9">
    <source>
        <dbReference type="EMBL" id="KAK6736035.1"/>
    </source>
</evidence>
<keyword evidence="7" id="KW-1133">Transmembrane helix</keyword>
<dbReference type="Pfam" id="PF06394">
    <property type="entry name" value="Pepsin-I3"/>
    <property type="match status" value="2"/>
</dbReference>
<keyword evidence="4" id="KW-0732">Signal</keyword>
<proteinExistence type="inferred from homology"/>
<evidence type="ECO:0000259" key="8">
    <source>
        <dbReference type="Pfam" id="PF06394"/>
    </source>
</evidence>
<evidence type="ECO:0000313" key="10">
    <source>
        <dbReference type="Proteomes" id="UP001303046"/>
    </source>
</evidence>
<keyword evidence="3" id="KW-0964">Secreted</keyword>
<dbReference type="EMBL" id="JAVFWL010000002">
    <property type="protein sequence ID" value="KAK6736035.1"/>
    <property type="molecule type" value="Genomic_DNA"/>
</dbReference>
<feature type="transmembrane region" description="Helical" evidence="7">
    <location>
        <begin position="52"/>
        <end position="75"/>
    </location>
</feature>
<sequence length="286" mass="32010">MVWGVPVCNVPDRCDYGQGRFMRTAAANQQQLFREPVMFLVRRKTPLLRQRFVLTTFAVMKFFALLALCALAFAAPRDKRLAVSTITVTGGVGLSTGCVVTGNVLYANGFRIRELTSSEQQELNTYQNEVAEYKATLKQAIKEREESIRARLAGKKVKSVATANQEDLPKPPKKPSFCTPEDTTQFFFEGCMIQNNKIYVGNTFARDLTSSEISELKEFEKKFKVYQDYVQKQAEMQVNSLFGGSDFFSALFNGGDAKSTTTTLAPDLPEDAPEQPPTPNFCTRII</sequence>
<feature type="domain" description="Pepsin inhibitor-3-like repeated" evidence="8">
    <location>
        <begin position="170"/>
        <end position="243"/>
    </location>
</feature>
<name>A0ABR1CEY6_NECAM</name>
<keyword evidence="10" id="KW-1185">Reference proteome</keyword>
<comment type="similarity">
    <text evidence="2">Belongs to the protease inhibitor I33 family.</text>
</comment>
<dbReference type="CDD" id="cd00225">
    <property type="entry name" value="API3"/>
    <property type="match status" value="1"/>
</dbReference>
<accession>A0ABR1CEY6</accession>
<evidence type="ECO:0000256" key="7">
    <source>
        <dbReference type="SAM" id="Phobius"/>
    </source>
</evidence>
<dbReference type="PANTHER" id="PTHR37969">
    <property type="entry name" value="PROTEIN CBG07421-RELATED"/>
    <property type="match status" value="1"/>
</dbReference>
<evidence type="ECO:0000256" key="2">
    <source>
        <dbReference type="ARBA" id="ARBA00008019"/>
    </source>
</evidence>
<evidence type="ECO:0000256" key="3">
    <source>
        <dbReference type="ARBA" id="ARBA00022525"/>
    </source>
</evidence>
<evidence type="ECO:0000256" key="1">
    <source>
        <dbReference type="ARBA" id="ARBA00004613"/>
    </source>
</evidence>
<comment type="subcellular location">
    <subcellularLocation>
        <location evidence="1">Secreted</location>
    </subcellularLocation>
</comment>
<dbReference type="Proteomes" id="UP001303046">
    <property type="component" value="Unassembled WGS sequence"/>
</dbReference>
<reference evidence="9 10" key="1">
    <citation type="submission" date="2023-08" db="EMBL/GenBank/DDBJ databases">
        <title>A Necator americanus chromosomal reference genome.</title>
        <authorList>
            <person name="Ilik V."/>
            <person name="Petrzelkova K.J."/>
            <person name="Pardy F."/>
            <person name="Fuh T."/>
            <person name="Niatou-Singa F.S."/>
            <person name="Gouil Q."/>
            <person name="Baker L."/>
            <person name="Ritchie M.E."/>
            <person name="Jex A.R."/>
            <person name="Gazzola D."/>
            <person name="Li H."/>
            <person name="Toshio Fujiwara R."/>
            <person name="Zhan B."/>
            <person name="Aroian R.V."/>
            <person name="Pafco B."/>
            <person name="Schwarz E.M."/>
        </authorList>
    </citation>
    <scope>NUCLEOTIDE SEQUENCE [LARGE SCALE GENOMIC DNA]</scope>
    <source>
        <strain evidence="9 10">Aroian</strain>
        <tissue evidence="9">Whole animal</tissue>
    </source>
</reference>
<gene>
    <name evidence="9" type="primary">Necator_chrII.g6779</name>
    <name evidence="9" type="ORF">RB195_018986</name>
</gene>
<feature type="domain" description="Pepsin inhibitor-3-like repeated" evidence="8">
    <location>
        <begin position="79"/>
        <end position="148"/>
    </location>
</feature>
<dbReference type="PANTHER" id="PTHR37969:SF1">
    <property type="entry name" value="PROTEIN CBG13105"/>
    <property type="match status" value="1"/>
</dbReference>
<evidence type="ECO:0000256" key="6">
    <source>
        <dbReference type="SAM" id="Coils"/>
    </source>
</evidence>
<dbReference type="InterPro" id="IPR051901">
    <property type="entry name" value="Protease_Inhibitor_I33"/>
</dbReference>
<comment type="caution">
    <text evidence="9">The sequence shown here is derived from an EMBL/GenBank/DDBJ whole genome shotgun (WGS) entry which is preliminary data.</text>
</comment>
<dbReference type="SUPFAM" id="SSF55149">
    <property type="entry name" value="Pepsin inhibitor-3"/>
    <property type="match status" value="1"/>
</dbReference>
<evidence type="ECO:0000256" key="5">
    <source>
        <dbReference type="ARBA" id="ARBA00023157"/>
    </source>
</evidence>
<keyword evidence="7" id="KW-0472">Membrane</keyword>
<protein>
    <recommendedName>
        <fullName evidence="8">Pepsin inhibitor-3-like repeated domain-containing protein</fullName>
    </recommendedName>
</protein>
<dbReference type="Gene3D" id="3.30.1120.50">
    <property type="entry name" value="Pepsin inhibitor-3"/>
    <property type="match status" value="2"/>
</dbReference>
<evidence type="ECO:0000256" key="4">
    <source>
        <dbReference type="ARBA" id="ARBA00022729"/>
    </source>
</evidence>
<organism evidence="9 10">
    <name type="scientific">Necator americanus</name>
    <name type="common">Human hookworm</name>
    <dbReference type="NCBI Taxonomy" id="51031"/>
    <lineage>
        <taxon>Eukaryota</taxon>
        <taxon>Metazoa</taxon>
        <taxon>Ecdysozoa</taxon>
        <taxon>Nematoda</taxon>
        <taxon>Chromadorea</taxon>
        <taxon>Rhabditida</taxon>
        <taxon>Rhabditina</taxon>
        <taxon>Rhabditomorpha</taxon>
        <taxon>Strongyloidea</taxon>
        <taxon>Ancylostomatidae</taxon>
        <taxon>Bunostominae</taxon>
        <taxon>Necator</taxon>
    </lineage>
</organism>
<feature type="transmembrane region" description="Helical" evidence="7">
    <location>
        <begin position="81"/>
        <end position="106"/>
    </location>
</feature>
<feature type="coiled-coil region" evidence="6">
    <location>
        <begin position="116"/>
        <end position="150"/>
    </location>
</feature>
<dbReference type="InterPro" id="IPR038412">
    <property type="entry name" value="Pepsin-I3_sf"/>
</dbReference>
<keyword evidence="7" id="KW-0812">Transmembrane</keyword>
<keyword evidence="5" id="KW-1015">Disulfide bond</keyword>